<reference evidence="3 4" key="1">
    <citation type="submission" date="2024-06" db="EMBL/GenBank/DDBJ databases">
        <title>The Natural Products Discovery Center: Release of the First 8490 Sequenced Strains for Exploring Actinobacteria Biosynthetic Diversity.</title>
        <authorList>
            <person name="Kalkreuter E."/>
            <person name="Kautsar S.A."/>
            <person name="Yang D."/>
            <person name="Bader C.D."/>
            <person name="Teijaro C.N."/>
            <person name="Fluegel L."/>
            <person name="Davis C.M."/>
            <person name="Simpson J.R."/>
            <person name="Lauterbach L."/>
            <person name="Steele A.D."/>
            <person name="Gui C."/>
            <person name="Meng S."/>
            <person name="Li G."/>
            <person name="Viehrig K."/>
            <person name="Ye F."/>
            <person name="Su P."/>
            <person name="Kiefer A.F."/>
            <person name="Nichols A."/>
            <person name="Cepeda A.J."/>
            <person name="Yan W."/>
            <person name="Fan B."/>
            <person name="Jiang Y."/>
            <person name="Adhikari A."/>
            <person name="Zheng C.-J."/>
            <person name="Schuster L."/>
            <person name="Cowan T.M."/>
            <person name="Smanski M.J."/>
            <person name="Chevrette M.G."/>
            <person name="De Carvalho L.P.S."/>
            <person name="Shen B."/>
        </authorList>
    </citation>
    <scope>NUCLEOTIDE SEQUENCE [LARGE SCALE GENOMIC DNA]</scope>
    <source>
        <strain evidence="3 4">NPDC006434</strain>
    </source>
</reference>
<dbReference type="Gene3D" id="3.40.50.2300">
    <property type="match status" value="1"/>
</dbReference>
<evidence type="ECO:0000259" key="2">
    <source>
        <dbReference type="PROSITE" id="PS50043"/>
    </source>
</evidence>
<dbReference type="InterPro" id="IPR039420">
    <property type="entry name" value="WalR-like"/>
</dbReference>
<dbReference type="SUPFAM" id="SSF46894">
    <property type="entry name" value="C-terminal effector domain of the bipartite response regulators"/>
    <property type="match status" value="1"/>
</dbReference>
<dbReference type="InterPro" id="IPR016032">
    <property type="entry name" value="Sig_transdc_resp-reg_C-effctor"/>
</dbReference>
<dbReference type="Pfam" id="PF00196">
    <property type="entry name" value="GerE"/>
    <property type="match status" value="1"/>
</dbReference>
<dbReference type="EMBL" id="JBEXPZ010000008">
    <property type="protein sequence ID" value="MET9844428.1"/>
    <property type="molecule type" value="Genomic_DNA"/>
</dbReference>
<keyword evidence="1" id="KW-0238">DNA-binding</keyword>
<proteinExistence type="predicted"/>
<protein>
    <submittedName>
        <fullName evidence="3">Response regulator transcription factor</fullName>
    </submittedName>
</protein>
<dbReference type="PRINTS" id="PR00038">
    <property type="entry name" value="HTHLUXR"/>
</dbReference>
<name>A0ABV2US95_9ACTN</name>
<dbReference type="RefSeq" id="WP_355393964.1">
    <property type="nucleotide sequence ID" value="NZ_JBEXPZ010000008.1"/>
</dbReference>
<evidence type="ECO:0000256" key="1">
    <source>
        <dbReference type="ARBA" id="ARBA00023125"/>
    </source>
</evidence>
<dbReference type="PROSITE" id="PS50043">
    <property type="entry name" value="HTH_LUXR_2"/>
    <property type="match status" value="1"/>
</dbReference>
<evidence type="ECO:0000313" key="3">
    <source>
        <dbReference type="EMBL" id="MET9844428.1"/>
    </source>
</evidence>
<dbReference type="CDD" id="cd06170">
    <property type="entry name" value="LuxR_C_like"/>
    <property type="match status" value="1"/>
</dbReference>
<accession>A0ABV2US95</accession>
<dbReference type="InterPro" id="IPR000792">
    <property type="entry name" value="Tscrpt_reg_LuxR_C"/>
</dbReference>
<feature type="domain" description="HTH luxR-type" evidence="2">
    <location>
        <begin position="91"/>
        <end position="156"/>
    </location>
</feature>
<keyword evidence="4" id="KW-1185">Reference proteome</keyword>
<dbReference type="PANTHER" id="PTHR43214">
    <property type="entry name" value="TWO-COMPONENT RESPONSE REGULATOR"/>
    <property type="match status" value="1"/>
</dbReference>
<evidence type="ECO:0000313" key="4">
    <source>
        <dbReference type="Proteomes" id="UP001550210"/>
    </source>
</evidence>
<dbReference type="SMART" id="SM00421">
    <property type="entry name" value="HTH_LUXR"/>
    <property type="match status" value="1"/>
</dbReference>
<comment type="caution">
    <text evidence="3">The sequence shown here is derived from an EMBL/GenBank/DDBJ whole genome shotgun (WGS) entry which is preliminary data.</text>
</comment>
<organism evidence="3 4">
    <name type="scientific">Streptomyces ossamyceticus</name>
    <dbReference type="NCBI Taxonomy" id="249581"/>
    <lineage>
        <taxon>Bacteria</taxon>
        <taxon>Bacillati</taxon>
        <taxon>Actinomycetota</taxon>
        <taxon>Actinomycetes</taxon>
        <taxon>Kitasatosporales</taxon>
        <taxon>Streptomycetaceae</taxon>
        <taxon>Streptomyces</taxon>
    </lineage>
</organism>
<sequence length="162" mass="16986">MHGRDSLPLLHTFADLTPSPAVLVITEHVTEADARTLLAHGVGGILLHRSAARHLAWALAAVADGSRALSPEIADAVIGGCAAPLPSPCKAQHRVNSLSPREREVLALLGDGLPNRAIGEALHISPDTVKDHVRTLCTKLRAANRIQAARIAWQAGLTAVPA</sequence>
<gene>
    <name evidence="3" type="ORF">ABZZ21_07555</name>
</gene>
<dbReference type="Proteomes" id="UP001550210">
    <property type="component" value="Unassembled WGS sequence"/>
</dbReference>